<protein>
    <recommendedName>
        <fullName evidence="5">Cytochrome c-type biogenesis protein H TPR domain-containing protein</fullName>
    </recommendedName>
</protein>
<dbReference type="Gene3D" id="1.25.40.10">
    <property type="entry name" value="Tetratricopeptide repeat domain"/>
    <property type="match status" value="1"/>
</dbReference>
<feature type="region of interest" description="Disordered" evidence="4">
    <location>
        <begin position="348"/>
        <end position="408"/>
    </location>
</feature>
<gene>
    <name evidence="6" type="ORF">H4219_004805</name>
</gene>
<dbReference type="Proteomes" id="UP001150538">
    <property type="component" value="Unassembled WGS sequence"/>
</dbReference>
<feature type="region of interest" description="Disordered" evidence="4">
    <location>
        <begin position="127"/>
        <end position="154"/>
    </location>
</feature>
<feature type="compositionally biased region" description="Polar residues" evidence="4">
    <location>
        <begin position="361"/>
        <end position="389"/>
    </location>
</feature>
<dbReference type="InterPro" id="IPR056413">
    <property type="entry name" value="TPR_CcmH_CycH"/>
</dbReference>
<reference evidence="6" key="1">
    <citation type="submission" date="2022-07" db="EMBL/GenBank/DDBJ databases">
        <title>Phylogenomic reconstructions and comparative analyses of Kickxellomycotina fungi.</title>
        <authorList>
            <person name="Reynolds N.K."/>
            <person name="Stajich J.E."/>
            <person name="Barry K."/>
            <person name="Grigoriev I.V."/>
            <person name="Crous P."/>
            <person name="Smith M.E."/>
        </authorList>
    </citation>
    <scope>NUCLEOTIDE SEQUENCE</scope>
    <source>
        <strain evidence="6">NBRC 100468</strain>
    </source>
</reference>
<dbReference type="EMBL" id="JANBPU010000199">
    <property type="protein sequence ID" value="KAJ1914424.1"/>
    <property type="molecule type" value="Genomic_DNA"/>
</dbReference>
<dbReference type="PANTHER" id="PTHR16193">
    <property type="entry name" value="TETRATRICOPEPTIDE REPEAT PROTEIN 27"/>
    <property type="match status" value="1"/>
</dbReference>
<evidence type="ECO:0000259" key="5">
    <source>
        <dbReference type="Pfam" id="PF23914"/>
    </source>
</evidence>
<evidence type="ECO:0000256" key="4">
    <source>
        <dbReference type="SAM" id="MobiDB-lite"/>
    </source>
</evidence>
<dbReference type="InterPro" id="IPR044244">
    <property type="entry name" value="TTC27/Emw1"/>
</dbReference>
<feature type="repeat" description="TPR" evidence="3">
    <location>
        <begin position="638"/>
        <end position="671"/>
    </location>
</feature>
<evidence type="ECO:0000313" key="6">
    <source>
        <dbReference type="EMBL" id="KAJ1914424.1"/>
    </source>
</evidence>
<feature type="repeat" description="TPR" evidence="3">
    <location>
        <begin position="672"/>
        <end position="705"/>
    </location>
</feature>
<organism evidence="6 7">
    <name type="scientific">Mycoemilia scoparia</name>
    <dbReference type="NCBI Taxonomy" id="417184"/>
    <lineage>
        <taxon>Eukaryota</taxon>
        <taxon>Fungi</taxon>
        <taxon>Fungi incertae sedis</taxon>
        <taxon>Zoopagomycota</taxon>
        <taxon>Kickxellomycotina</taxon>
        <taxon>Kickxellomycetes</taxon>
        <taxon>Kickxellales</taxon>
        <taxon>Kickxellaceae</taxon>
        <taxon>Mycoemilia</taxon>
    </lineage>
</organism>
<dbReference type="AlphaFoldDB" id="A0A9W7ZX27"/>
<dbReference type="SMART" id="SM00028">
    <property type="entry name" value="TPR"/>
    <property type="match status" value="5"/>
</dbReference>
<dbReference type="InterPro" id="IPR019734">
    <property type="entry name" value="TPR_rpt"/>
</dbReference>
<evidence type="ECO:0000256" key="2">
    <source>
        <dbReference type="ARBA" id="ARBA00022803"/>
    </source>
</evidence>
<keyword evidence="1" id="KW-0677">Repeat</keyword>
<evidence type="ECO:0000256" key="1">
    <source>
        <dbReference type="ARBA" id="ARBA00022737"/>
    </source>
</evidence>
<feature type="compositionally biased region" description="Acidic residues" evidence="4">
    <location>
        <begin position="348"/>
        <end position="357"/>
    </location>
</feature>
<evidence type="ECO:0000256" key="3">
    <source>
        <dbReference type="PROSITE-ProRule" id="PRU00339"/>
    </source>
</evidence>
<feature type="domain" description="Cytochrome c-type biogenesis protein H TPR" evidence="5">
    <location>
        <begin position="626"/>
        <end position="771"/>
    </location>
</feature>
<sequence length="961" mass="109530">MTSQDIRSTEEIDLILGQVPDLPTSNLVKDLASGEYKNVLTSPQAQALFGTPETIAEEDQISDPKDLPKYIETRVQNYLTQNDTGKFDILIIGIACLQSFVQTNWTGPVLDFEPAFMLPHKIWHTRPSPTSQTTQYSSGTSSNTTKATTPSTVKSLDPESLKLHKLLLTKLSIDGEEVYRLTPRLLYLYLARKLLVDLNSFIVEIISKDEDEKSEKPIPFNQSDSALWWAIRCIRIQQEIQENPTSTALDQIMRLFGYLEKIDFNNCLSTQNADSSDTKYLKKVRQLMARFYLEKGMIYHTYGMNRDGHDLFKKAQEISGLKWRLTGAKGRRTRFQTFDITQLVLVAENEDDQDDEDKTNSKANNNDMEVDNSENPNNDSAAGSPSTENGPGASSDGPKTERIKIKGRPDTLLLNDDTLLENIKFTDPTNASEVDPTKQKSLNVFDQSLLLAFCLHVKNENPLHGLTSEEMMPYVTRVLANPNNWMVHTMALLLRSRLESNKSRTVERSTLQMQTLVDQAMQSQKDDANIVERMAFFYGLRIPSLWEMERELAERFMGLGILRSALDIYERLEMWDETVTCYQLLEQRDVAKQLVEKQLEIDGNDGLGAPKLWSLLGDITGNPDLWQKAWDVSGGRYSRAMRSLGSYQFKHQEYAKAVESLQKALTLNTLFDNAWYMLGCAAMQIEDWETATSAFQRTVQLDYENGEAWNNMASIYMRMENKKNEAWYALREALKSKPDDWRIWSNYLINSMALGKFSTAIYAMTRIIELRADKDGAKCVDVEVLRIIVNAIIRGQVDSLVEPSRMQTQDDKAAFKRKKEKLVEALEVLLTQTIGERITAAPEIWRLTADYWFWKGDFRKCLECYNKSYRYISAMPQVAYEPKVFEDAVNAVLELVDMYENLGPKSQSPENGDGEPELVCKGWERQAKMALRGLIGKTKASFEGTADHKRLQTALDQLSSN</sequence>
<proteinExistence type="predicted"/>
<dbReference type="PROSITE" id="PS50005">
    <property type="entry name" value="TPR"/>
    <property type="match status" value="2"/>
</dbReference>
<dbReference type="PANTHER" id="PTHR16193:SF0">
    <property type="entry name" value="TETRATRICOPEPTIDE REPEAT PROTEIN 27"/>
    <property type="match status" value="1"/>
</dbReference>
<keyword evidence="7" id="KW-1185">Reference proteome</keyword>
<accession>A0A9W7ZX27</accession>
<dbReference type="OrthoDB" id="1936594at2759"/>
<feature type="compositionally biased region" description="Basic and acidic residues" evidence="4">
    <location>
        <begin position="398"/>
        <end position="408"/>
    </location>
</feature>
<dbReference type="Pfam" id="PF23914">
    <property type="entry name" value="TPR_CcmH_CycH"/>
    <property type="match status" value="1"/>
</dbReference>
<dbReference type="InterPro" id="IPR011990">
    <property type="entry name" value="TPR-like_helical_dom_sf"/>
</dbReference>
<dbReference type="SUPFAM" id="SSF48452">
    <property type="entry name" value="TPR-like"/>
    <property type="match status" value="1"/>
</dbReference>
<keyword evidence="2 3" id="KW-0802">TPR repeat</keyword>
<comment type="caution">
    <text evidence="6">The sequence shown here is derived from an EMBL/GenBank/DDBJ whole genome shotgun (WGS) entry which is preliminary data.</text>
</comment>
<name>A0A9W7ZX27_9FUNG</name>
<evidence type="ECO:0000313" key="7">
    <source>
        <dbReference type="Proteomes" id="UP001150538"/>
    </source>
</evidence>
<feature type="compositionally biased region" description="Low complexity" evidence="4">
    <location>
        <begin position="127"/>
        <end position="145"/>
    </location>
</feature>